<dbReference type="GO" id="GO:0016020">
    <property type="term" value="C:membrane"/>
    <property type="evidence" value="ECO:0007669"/>
    <property type="project" value="UniProtKB-SubCell"/>
</dbReference>
<evidence type="ECO:0000256" key="1">
    <source>
        <dbReference type="ARBA" id="ARBA00004370"/>
    </source>
</evidence>
<name>A0AAV0DDY0_9ASTE</name>
<accession>A0AAV0DDY0</accession>
<evidence type="ECO:0000256" key="3">
    <source>
        <dbReference type="SAM" id="Phobius"/>
    </source>
</evidence>
<dbReference type="EMBL" id="CAMAPF010000933">
    <property type="protein sequence ID" value="CAH9124227.1"/>
    <property type="molecule type" value="Genomic_DNA"/>
</dbReference>
<dbReference type="PANTHER" id="PTHR31234:SF2">
    <property type="entry name" value="OS05G0199100 PROTEIN"/>
    <property type="match status" value="1"/>
</dbReference>
<dbReference type="AlphaFoldDB" id="A0AAV0DDY0"/>
<keyword evidence="3" id="KW-0812">Transmembrane</keyword>
<evidence type="ECO:0000313" key="4">
    <source>
        <dbReference type="EMBL" id="CAH9097368.1"/>
    </source>
</evidence>
<proteinExistence type="predicted"/>
<evidence type="ECO:0000313" key="5">
    <source>
        <dbReference type="EMBL" id="CAH9124227.1"/>
    </source>
</evidence>
<dbReference type="GO" id="GO:0098542">
    <property type="term" value="P:defense response to other organism"/>
    <property type="evidence" value="ECO:0007669"/>
    <property type="project" value="InterPro"/>
</dbReference>
<organism evidence="4 6">
    <name type="scientific">Cuscuta epithymum</name>
    <dbReference type="NCBI Taxonomy" id="186058"/>
    <lineage>
        <taxon>Eukaryota</taxon>
        <taxon>Viridiplantae</taxon>
        <taxon>Streptophyta</taxon>
        <taxon>Embryophyta</taxon>
        <taxon>Tracheophyta</taxon>
        <taxon>Spermatophyta</taxon>
        <taxon>Magnoliopsida</taxon>
        <taxon>eudicotyledons</taxon>
        <taxon>Gunneridae</taxon>
        <taxon>Pentapetalae</taxon>
        <taxon>asterids</taxon>
        <taxon>lamiids</taxon>
        <taxon>Solanales</taxon>
        <taxon>Convolvulaceae</taxon>
        <taxon>Cuscuteae</taxon>
        <taxon>Cuscuta</taxon>
        <taxon>Cuscuta subgen. Cuscuta</taxon>
    </lineage>
</organism>
<dbReference type="EMBL" id="CAMAPF010000093">
    <property type="protein sequence ID" value="CAH9097368.1"/>
    <property type="molecule type" value="Genomic_DNA"/>
</dbReference>
<comment type="subcellular location">
    <subcellularLocation>
        <location evidence="1">Membrane</location>
    </subcellularLocation>
</comment>
<dbReference type="InterPro" id="IPR044839">
    <property type="entry name" value="NDR1-like"/>
</dbReference>
<protein>
    <recommendedName>
        <fullName evidence="7">Late embryogenesis abundant protein LEA-2 subgroup domain-containing protein</fullName>
    </recommendedName>
</protein>
<gene>
    <name evidence="4" type="ORF">CEPIT_LOCUS14033</name>
    <name evidence="5" type="ORF">CEPIT_LOCUS25823</name>
</gene>
<keyword evidence="6" id="KW-1185">Reference proteome</keyword>
<evidence type="ECO:0000256" key="2">
    <source>
        <dbReference type="ARBA" id="ARBA00023136"/>
    </source>
</evidence>
<keyword evidence="3" id="KW-1133">Transmembrane helix</keyword>
<reference evidence="4" key="1">
    <citation type="submission" date="2022-07" db="EMBL/GenBank/DDBJ databases">
        <authorList>
            <person name="Macas J."/>
            <person name="Novak P."/>
            <person name="Neumann P."/>
        </authorList>
    </citation>
    <scope>NUCLEOTIDE SEQUENCE</scope>
</reference>
<comment type="caution">
    <text evidence="4">The sequence shown here is derived from an EMBL/GenBank/DDBJ whole genome shotgun (WGS) entry which is preliminary data.</text>
</comment>
<sequence>MNINVNSEEGELERNARRSFRRMCCYMMAAFFCLLALAVILISIYYIKNPIPKAPAYSVVDARPLSTNRSSRFTGGGKVTFILNTRNRNKRKYTNDYGTTQSSLYLGGAGALEQVANATAVAFLQPPRASNNVTLTFPVPAAVLHDGSTAVIKMNAQLRFRDKSNYGQVQVTCKLSYSSRLPRGFDVPNKCAVHYFWPLNCGWTNRWGNGICQQRY</sequence>
<keyword evidence="2 3" id="KW-0472">Membrane</keyword>
<dbReference type="Proteomes" id="UP001152523">
    <property type="component" value="Unassembled WGS sequence"/>
</dbReference>
<evidence type="ECO:0008006" key="7">
    <source>
        <dbReference type="Google" id="ProtNLM"/>
    </source>
</evidence>
<evidence type="ECO:0000313" key="6">
    <source>
        <dbReference type="Proteomes" id="UP001152523"/>
    </source>
</evidence>
<feature type="transmembrane region" description="Helical" evidence="3">
    <location>
        <begin position="24"/>
        <end position="47"/>
    </location>
</feature>
<dbReference type="PANTHER" id="PTHR31234">
    <property type="entry name" value="LATE EMBRYOGENESIS ABUNDANT (LEA) HYDROXYPROLINE-RICH GLYCOPROTEIN FAMILY"/>
    <property type="match status" value="1"/>
</dbReference>